<keyword evidence="10" id="KW-1185">Reference proteome</keyword>
<evidence type="ECO:0000256" key="3">
    <source>
        <dbReference type="ARBA" id="ARBA00022670"/>
    </source>
</evidence>
<dbReference type="InterPro" id="IPR026392">
    <property type="entry name" value="Exo/Archaeosortase_dom"/>
</dbReference>
<reference evidence="9" key="1">
    <citation type="submission" date="2021-02" db="EMBL/GenBank/DDBJ databases">
        <title>The CRISPR/cas machinery reduction and long-range gene transfer in the hot spring cyanobacterium Synechococcus.</title>
        <authorList>
            <person name="Dvorak P."/>
            <person name="Jahodarova E."/>
            <person name="Hasler P."/>
            <person name="Poulickova A."/>
        </authorList>
    </citation>
    <scope>NUCLEOTIDE SEQUENCE</scope>
    <source>
        <strain evidence="9">Rupite</strain>
    </source>
</reference>
<evidence type="ECO:0000256" key="1">
    <source>
        <dbReference type="ARBA" id="ARBA00004651"/>
    </source>
</evidence>
<proteinExistence type="predicted"/>
<dbReference type="NCBIfam" id="TIGR04178">
    <property type="entry name" value="exo_archaeo"/>
    <property type="match status" value="1"/>
</dbReference>
<feature type="transmembrane region" description="Helical" evidence="8">
    <location>
        <begin position="26"/>
        <end position="43"/>
    </location>
</feature>
<keyword evidence="7 8" id="KW-0472">Membrane</keyword>
<dbReference type="Proteomes" id="UP000830835">
    <property type="component" value="Unassembled WGS sequence"/>
</dbReference>
<feature type="transmembrane region" description="Helical" evidence="8">
    <location>
        <begin position="140"/>
        <end position="164"/>
    </location>
</feature>
<feature type="transmembrane region" description="Helical" evidence="8">
    <location>
        <begin position="116"/>
        <end position="134"/>
    </location>
</feature>
<keyword evidence="5 9" id="KW-0378">Hydrolase</keyword>
<dbReference type="EC" id="3.4.22.-" evidence="9"/>
<dbReference type="GO" id="GO:0016787">
    <property type="term" value="F:hydrolase activity"/>
    <property type="evidence" value="ECO:0007669"/>
    <property type="project" value="UniProtKB-KW"/>
</dbReference>
<sequence length="510" mass="54458">MDVLRPEPGIPEPEESGIPSTPIKSWLVPGVLTASWLVIHWGSLTEWLGELGSRLSLILWLLAGLGWVILWAGAKPKGLRLEPVCHWGSLGMLLAAGVVPYVGGSLPESIGQSLQLSWGLYGLLGLGLPGSLWWRGLPFALGISVLLPFGGAFGNGLGFPARLVTAQVVEQLLKARGVAAISSHDIILLENGIAHVDLPCSGLKGLWVGGCFLLGATWLEGRRMGWLWLGVASFTLVALMMANILRVWALVEVGYGLAQPQLAELLHVPLGVLGFVGACGLSWLALQWVPAGEIAPSENGPRSTASPKSAPWGVWLVLPLLWLGSLRLPPSVGIPQALDLHALQMGSLTWVTTPLDLTAAEQDFFRPQAGTTVVKTHFDTGTVQGSLLLVGSSSWRQHHAPELCWAASGLRVVKMIPVELNPALKARWLTLEQGIPGSAVTSSGFYWFQSAQGTTDNLLSRIGAELQGAIQKTDPRWVLVSGVLEGSYSPNEPEIQSLALQLQTALESVF</sequence>
<evidence type="ECO:0000256" key="6">
    <source>
        <dbReference type="ARBA" id="ARBA00022989"/>
    </source>
</evidence>
<keyword evidence="4 8" id="KW-0812">Transmembrane</keyword>
<accession>A0ABT0CB74</accession>
<protein>
    <submittedName>
        <fullName evidence="9">Exosortase O</fullName>
        <ecNumber evidence="9">3.4.22.-</ecNumber>
    </submittedName>
</protein>
<dbReference type="InterPro" id="IPR030996">
    <property type="entry name" value="Exosort_XrtO"/>
</dbReference>
<keyword evidence="2" id="KW-1003">Cell membrane</keyword>
<feature type="transmembrane region" description="Helical" evidence="8">
    <location>
        <begin position="86"/>
        <end position="104"/>
    </location>
</feature>
<evidence type="ECO:0000313" key="9">
    <source>
        <dbReference type="EMBL" id="MCJ2543037.1"/>
    </source>
</evidence>
<dbReference type="RefSeq" id="WP_244350314.1">
    <property type="nucleotide sequence ID" value="NZ_JAFIRA010000020.1"/>
</dbReference>
<comment type="caution">
    <text evidence="9">The sequence shown here is derived from an EMBL/GenBank/DDBJ whole genome shotgun (WGS) entry which is preliminary data.</text>
</comment>
<feature type="transmembrane region" description="Helical" evidence="8">
    <location>
        <begin position="55"/>
        <end position="74"/>
    </location>
</feature>
<keyword evidence="6 8" id="KW-1133">Transmembrane helix</keyword>
<dbReference type="Pfam" id="PF09721">
    <property type="entry name" value="Exosortase_EpsH"/>
    <property type="match status" value="1"/>
</dbReference>
<evidence type="ECO:0000256" key="7">
    <source>
        <dbReference type="ARBA" id="ARBA00023136"/>
    </source>
</evidence>
<gene>
    <name evidence="9" type="primary">xrtO</name>
    <name evidence="9" type="ORF">JX360_08985</name>
</gene>
<dbReference type="NCBIfam" id="TIGR04489">
    <property type="entry name" value="exosort_XrtO"/>
    <property type="match status" value="1"/>
</dbReference>
<organism evidence="9 10">
    <name type="scientific">Thermostichus vulcanus str. 'Rupite'</name>
    <dbReference type="NCBI Taxonomy" id="2813851"/>
    <lineage>
        <taxon>Bacteria</taxon>
        <taxon>Bacillati</taxon>
        <taxon>Cyanobacteriota</taxon>
        <taxon>Cyanophyceae</taxon>
        <taxon>Thermostichales</taxon>
        <taxon>Thermostichaceae</taxon>
        <taxon>Thermostichus</taxon>
    </lineage>
</organism>
<dbReference type="InterPro" id="IPR019127">
    <property type="entry name" value="Exosortase"/>
</dbReference>
<evidence type="ECO:0000256" key="5">
    <source>
        <dbReference type="ARBA" id="ARBA00022801"/>
    </source>
</evidence>
<comment type="subcellular location">
    <subcellularLocation>
        <location evidence="1">Cell membrane</location>
        <topology evidence="1">Multi-pass membrane protein</topology>
    </subcellularLocation>
</comment>
<feature type="transmembrane region" description="Helical" evidence="8">
    <location>
        <begin position="268"/>
        <end position="289"/>
    </location>
</feature>
<evidence type="ECO:0000256" key="2">
    <source>
        <dbReference type="ARBA" id="ARBA00022475"/>
    </source>
</evidence>
<dbReference type="EMBL" id="JAFIRA010000020">
    <property type="protein sequence ID" value="MCJ2543037.1"/>
    <property type="molecule type" value="Genomic_DNA"/>
</dbReference>
<keyword evidence="3" id="KW-0645">Protease</keyword>
<evidence type="ECO:0000256" key="4">
    <source>
        <dbReference type="ARBA" id="ARBA00022692"/>
    </source>
</evidence>
<evidence type="ECO:0000313" key="10">
    <source>
        <dbReference type="Proteomes" id="UP000830835"/>
    </source>
</evidence>
<name>A0ABT0CB74_THEVL</name>
<feature type="transmembrane region" description="Helical" evidence="8">
    <location>
        <begin position="226"/>
        <end position="248"/>
    </location>
</feature>
<evidence type="ECO:0000256" key="8">
    <source>
        <dbReference type="SAM" id="Phobius"/>
    </source>
</evidence>